<dbReference type="Proteomes" id="UP001470230">
    <property type="component" value="Unassembled WGS sequence"/>
</dbReference>
<evidence type="ECO:0000313" key="1">
    <source>
        <dbReference type="EMBL" id="KAK8849922.1"/>
    </source>
</evidence>
<dbReference type="EMBL" id="JAPFFF010000025">
    <property type="protein sequence ID" value="KAK8849922.1"/>
    <property type="molecule type" value="Genomic_DNA"/>
</dbReference>
<reference evidence="1 2" key="1">
    <citation type="submission" date="2024-04" db="EMBL/GenBank/DDBJ databases">
        <title>Tritrichomonas musculus Genome.</title>
        <authorList>
            <person name="Alves-Ferreira E."/>
            <person name="Grigg M."/>
            <person name="Lorenzi H."/>
            <person name="Galac M."/>
        </authorList>
    </citation>
    <scope>NUCLEOTIDE SEQUENCE [LARGE SCALE GENOMIC DNA]</scope>
    <source>
        <strain evidence="1 2">EAF2021</strain>
    </source>
</reference>
<accession>A0ABR2HNH2</accession>
<keyword evidence="2" id="KW-1185">Reference proteome</keyword>
<protein>
    <submittedName>
        <fullName evidence="1">Uncharacterized protein</fullName>
    </submittedName>
</protein>
<proteinExistence type="predicted"/>
<comment type="caution">
    <text evidence="1">The sequence shown here is derived from an EMBL/GenBank/DDBJ whole genome shotgun (WGS) entry which is preliminary data.</text>
</comment>
<evidence type="ECO:0000313" key="2">
    <source>
        <dbReference type="Proteomes" id="UP001470230"/>
    </source>
</evidence>
<organism evidence="1 2">
    <name type="scientific">Tritrichomonas musculus</name>
    <dbReference type="NCBI Taxonomy" id="1915356"/>
    <lineage>
        <taxon>Eukaryota</taxon>
        <taxon>Metamonada</taxon>
        <taxon>Parabasalia</taxon>
        <taxon>Tritrichomonadida</taxon>
        <taxon>Tritrichomonadidae</taxon>
        <taxon>Tritrichomonas</taxon>
    </lineage>
</organism>
<gene>
    <name evidence="1" type="ORF">M9Y10_018513</name>
</gene>
<name>A0ABR2HNH2_9EUKA</name>
<sequence>MQSNEYEPSITKFRRLTIQDHSSPFNLFISFKEDSTKSPNTNIQVTTTKNKERVLSKKINELNQVDPTINSFLLDISNRDIDCDESSLRETIQLLLKSSEEKVEIPLNKDKEKLFHIIRFLLDDEENIKFINSIEESLSYLSTEFHDKSIEYLSSHFSEFVNSNQMTKIEEKIMKEIIDLYFEKTREINKEEVMNIFNKMKEIDEEPSIILYFILNLDIKYSSLALTNLYVTLKQNINQ</sequence>